<dbReference type="PANTHER" id="PTHR48421">
    <property type="entry name" value="MYCBP-ASSOCIATED PROTEIN"/>
    <property type="match status" value="1"/>
</dbReference>
<evidence type="ECO:0000313" key="3">
    <source>
        <dbReference type="Proteomes" id="UP001558652"/>
    </source>
</evidence>
<dbReference type="Pfam" id="PF14646">
    <property type="entry name" value="MYCBPAP"/>
    <property type="match status" value="1"/>
</dbReference>
<reference evidence="2 3" key="1">
    <citation type="submission" date="2024-07" db="EMBL/GenBank/DDBJ databases">
        <title>Chromosome-level genome assembly of the water stick insect Ranatra chinensis (Heteroptera: Nepidae).</title>
        <authorList>
            <person name="Liu X."/>
        </authorList>
    </citation>
    <scope>NUCLEOTIDE SEQUENCE [LARGE SCALE GENOMIC DNA]</scope>
    <source>
        <strain evidence="2">Cailab_2021Rc</strain>
        <tissue evidence="2">Muscle</tissue>
    </source>
</reference>
<gene>
    <name evidence="2" type="ORF">AAG570_010544</name>
</gene>
<feature type="compositionally biased region" description="Basic and acidic residues" evidence="1">
    <location>
        <begin position="598"/>
        <end position="618"/>
    </location>
</feature>
<protein>
    <recommendedName>
        <fullName evidence="4">MYCBP-associated protein</fullName>
    </recommendedName>
</protein>
<evidence type="ECO:0008006" key="4">
    <source>
        <dbReference type="Google" id="ProtNLM"/>
    </source>
</evidence>
<accession>A0ABD0Z0Y6</accession>
<dbReference type="Gene3D" id="2.60.40.10">
    <property type="entry name" value="Immunoglobulins"/>
    <property type="match status" value="1"/>
</dbReference>
<organism evidence="2 3">
    <name type="scientific">Ranatra chinensis</name>
    <dbReference type="NCBI Taxonomy" id="642074"/>
    <lineage>
        <taxon>Eukaryota</taxon>
        <taxon>Metazoa</taxon>
        <taxon>Ecdysozoa</taxon>
        <taxon>Arthropoda</taxon>
        <taxon>Hexapoda</taxon>
        <taxon>Insecta</taxon>
        <taxon>Pterygota</taxon>
        <taxon>Neoptera</taxon>
        <taxon>Paraneoptera</taxon>
        <taxon>Hemiptera</taxon>
        <taxon>Heteroptera</taxon>
        <taxon>Panheteroptera</taxon>
        <taxon>Nepomorpha</taxon>
        <taxon>Nepidae</taxon>
        <taxon>Ranatrinae</taxon>
        <taxon>Ranatra</taxon>
    </lineage>
</organism>
<evidence type="ECO:0000313" key="2">
    <source>
        <dbReference type="EMBL" id="KAL1132592.1"/>
    </source>
</evidence>
<dbReference type="EMBL" id="JBFDAA010000005">
    <property type="protein sequence ID" value="KAL1132592.1"/>
    <property type="molecule type" value="Genomic_DNA"/>
</dbReference>
<comment type="caution">
    <text evidence="2">The sequence shown here is derived from an EMBL/GenBank/DDBJ whole genome shotgun (WGS) entry which is preliminary data.</text>
</comment>
<dbReference type="AlphaFoldDB" id="A0ABD0Z0Y6"/>
<name>A0ABD0Z0Y6_9HEMI</name>
<sequence>MSTENNNGNSVVADTISEKVLQLYNQEVPTDDERLKNWSRWLKVRQAQQEALSRATARPPQCLAMNQEAGYELKREKWLIEQAATFIKPDKYRGHPDFWKVPTYLKPGPNRLQTMVHSALENFDRNTPVKVRTRDQWAVPTRTKVEKRIDGPKCIPSPIQLWNKSEHVASKKKVLEEGIQAIGGFRADLRNFIVEGMSEKKVPQREESPSVPAIIVHPPEEEEEEPMLSDVPSHTVRECLPTLKVSDHILAPGNPPNPIQINIEFANCLIYTKYQNSLRLENLGLPAVHYRWKRINPSRHSELPIKLLTKRPQAFFFNICDGVVLPGQIAIVHFWFKTGMTGMYGETWELLTKPRVTESPILISLRAFALRKVFEAPWNYVEEYLNARMSRQDGDIRDAPVEIKQEDIEIPSHLLFEEREIFLNTNPTLKYDKTTVGELKELYQQHFEKPWNYNLRQFILKVIESSFDQNLSKSLLEKIFEAKKTLVIVKEKPPPEGGLRESFVKVILSEAVDSIQFEIDQVRDCMGLPPIQIEFPPPQEQSDLQRKVSYMVPMEEQPMMKKFPILADILNSAKEESGEKSEGKSKEKPNKGGGGKNSSKDKKTDTAETRKKDKRGSETSEESSLTIEKMRNIRIPVETVPRTPSREPAKVKVNRELKCTSWYTGECYKRTYDILSHAMDTIAIYLEDFDRFEHREHDATPTEIQYQALSYRCSPYP</sequence>
<dbReference type="InterPro" id="IPR013783">
    <property type="entry name" value="Ig-like_fold"/>
</dbReference>
<proteinExistence type="predicted"/>
<keyword evidence="3" id="KW-1185">Reference proteome</keyword>
<dbReference type="InterPro" id="IPR032707">
    <property type="entry name" value="MYCBPAP"/>
</dbReference>
<evidence type="ECO:0000256" key="1">
    <source>
        <dbReference type="SAM" id="MobiDB-lite"/>
    </source>
</evidence>
<feature type="region of interest" description="Disordered" evidence="1">
    <location>
        <begin position="573"/>
        <end position="630"/>
    </location>
</feature>
<feature type="compositionally biased region" description="Basic and acidic residues" evidence="1">
    <location>
        <begin position="573"/>
        <end position="590"/>
    </location>
</feature>
<dbReference type="Proteomes" id="UP001558652">
    <property type="component" value="Unassembled WGS sequence"/>
</dbReference>
<dbReference type="PANTHER" id="PTHR48421:SF1">
    <property type="entry name" value="MYCBP-ASSOCIATED PROTEIN"/>
    <property type="match status" value="1"/>
</dbReference>